<dbReference type="PANTHER" id="PTHR30024">
    <property type="entry name" value="ALIPHATIC SULFONATES-BINDING PROTEIN-RELATED"/>
    <property type="match status" value="1"/>
</dbReference>
<dbReference type="PANTHER" id="PTHR30024:SF46">
    <property type="entry name" value="ABC TRANSPORTER, SUBSTRATE-BINDING LIPOPROTEIN"/>
    <property type="match status" value="1"/>
</dbReference>
<dbReference type="EMBL" id="JACHIJ010000005">
    <property type="protein sequence ID" value="MBB5054002.1"/>
    <property type="molecule type" value="Genomic_DNA"/>
</dbReference>
<dbReference type="Pfam" id="PF13379">
    <property type="entry name" value="NMT1_2"/>
    <property type="match status" value="1"/>
</dbReference>
<gene>
    <name evidence="1" type="ORF">HNQ36_004002</name>
</gene>
<dbReference type="Proteomes" id="UP000521227">
    <property type="component" value="Unassembled WGS sequence"/>
</dbReference>
<evidence type="ECO:0000313" key="2">
    <source>
        <dbReference type="Proteomes" id="UP000521227"/>
    </source>
</evidence>
<protein>
    <submittedName>
        <fullName evidence="1">NitT/TauT family transport system substrate-binding protein</fullName>
    </submittedName>
</protein>
<accession>A0A840N530</accession>
<evidence type="ECO:0000313" key="1">
    <source>
        <dbReference type="EMBL" id="MBB5054002.1"/>
    </source>
</evidence>
<comment type="caution">
    <text evidence="1">The sequence shown here is derived from an EMBL/GenBank/DDBJ whole genome shotgun (WGS) entry which is preliminary data.</text>
</comment>
<proteinExistence type="predicted"/>
<dbReference type="PROSITE" id="PS51257">
    <property type="entry name" value="PROKAR_LIPOPROTEIN"/>
    <property type="match status" value="1"/>
</dbReference>
<name>A0A840N530_9BRAD</name>
<dbReference type="RefSeq" id="WP_184087741.1">
    <property type="nucleotide sequence ID" value="NZ_JACHIJ010000005.1"/>
</dbReference>
<dbReference type="AlphaFoldDB" id="A0A840N530"/>
<dbReference type="InterPro" id="IPR027024">
    <property type="entry name" value="UCP027386_ABC_sbc_TM0202"/>
</dbReference>
<dbReference type="SUPFAM" id="SSF53850">
    <property type="entry name" value="Periplasmic binding protein-like II"/>
    <property type="match status" value="1"/>
</dbReference>
<reference evidence="1 2" key="1">
    <citation type="submission" date="2020-08" db="EMBL/GenBank/DDBJ databases">
        <title>Genomic Encyclopedia of Type Strains, Phase IV (KMG-IV): sequencing the most valuable type-strain genomes for metagenomic binning, comparative biology and taxonomic classification.</title>
        <authorList>
            <person name="Goeker M."/>
        </authorList>
    </citation>
    <scope>NUCLEOTIDE SEQUENCE [LARGE SCALE GENOMIC DNA]</scope>
    <source>
        <strain evidence="1 2">DSM 17498</strain>
    </source>
</reference>
<dbReference type="Gene3D" id="3.40.190.10">
    <property type="entry name" value="Periplasmic binding protein-like II"/>
    <property type="match status" value="2"/>
</dbReference>
<sequence length="322" mass="33829">MLNRRTFVTASTAMFACPRIGRTAEPLTLWGPPAAPSIILAQAIADGLLKPFASGASFKAWKTPDEMRAGLSSGNMTAVVVPSNVAANLYNRGLGVRLANVMTRGLLYVVAPSGTVTDIASLKGMRVAVPFRNDMPDLIFRRLLAAAGLHPSDIAIEYSGTPPEAVQLLISGRVNAALLTEPASTGSIMRAKWTAWKNLEHAIDCQKVWTRATGSATIPQAGLAVTDKLTAQIGADGIVALQQALETAVTAVIKDPSAAAGLAAPEFGLPATVIERSIEYSNLVVARATTARADLTTLFDVLAKEDPRIIGGKQPDNGFFAL</sequence>
<dbReference type="PIRSF" id="PIRSF027386">
    <property type="entry name" value="UCP027386_ABC_sbc_TM0202"/>
    <property type="match status" value="1"/>
</dbReference>
<organism evidence="1 2">
    <name type="scientific">Afipia massiliensis</name>
    <dbReference type="NCBI Taxonomy" id="211460"/>
    <lineage>
        <taxon>Bacteria</taxon>
        <taxon>Pseudomonadati</taxon>
        <taxon>Pseudomonadota</taxon>
        <taxon>Alphaproteobacteria</taxon>
        <taxon>Hyphomicrobiales</taxon>
        <taxon>Nitrobacteraceae</taxon>
        <taxon>Afipia</taxon>
    </lineage>
</organism>